<dbReference type="Pfam" id="PF18052">
    <property type="entry name" value="Rx_N"/>
    <property type="match status" value="1"/>
</dbReference>
<evidence type="ECO:0000259" key="5">
    <source>
        <dbReference type="Pfam" id="PF00931"/>
    </source>
</evidence>
<dbReference type="InterPro" id="IPR027417">
    <property type="entry name" value="P-loop_NTPase"/>
</dbReference>
<keyword evidence="8" id="KW-1185">Reference proteome</keyword>
<reference evidence="7 8" key="1">
    <citation type="submission" date="2020-06" db="EMBL/GenBank/DDBJ databases">
        <title>Transcriptomic and genomic resources for Thalictrum thalictroides and T. hernandezii: Facilitating candidate gene discovery in an emerging model plant lineage.</title>
        <authorList>
            <person name="Arias T."/>
            <person name="Riano-Pachon D.M."/>
            <person name="Di Stilio V.S."/>
        </authorList>
    </citation>
    <scope>NUCLEOTIDE SEQUENCE [LARGE SCALE GENOMIC DNA]</scope>
    <source>
        <strain evidence="8">cv. WT478/WT964</strain>
        <tissue evidence="7">Leaves</tissue>
    </source>
</reference>
<dbReference type="InterPro" id="IPR042197">
    <property type="entry name" value="Apaf_helical"/>
</dbReference>
<evidence type="ECO:0000256" key="2">
    <source>
        <dbReference type="ARBA" id="ARBA00022741"/>
    </source>
</evidence>
<feature type="domain" description="Disease resistance N-terminal" evidence="6">
    <location>
        <begin position="15"/>
        <end position="94"/>
    </location>
</feature>
<evidence type="ECO:0000256" key="4">
    <source>
        <dbReference type="SAM" id="Coils"/>
    </source>
</evidence>
<feature type="domain" description="NB-ARC" evidence="5">
    <location>
        <begin position="178"/>
        <end position="340"/>
    </location>
</feature>
<dbReference type="InterPro" id="IPR036388">
    <property type="entry name" value="WH-like_DNA-bd_sf"/>
</dbReference>
<evidence type="ECO:0000256" key="1">
    <source>
        <dbReference type="ARBA" id="ARBA00022737"/>
    </source>
</evidence>
<name>A0A7J6USF2_THATH</name>
<evidence type="ECO:0000256" key="3">
    <source>
        <dbReference type="ARBA" id="ARBA00022821"/>
    </source>
</evidence>
<keyword evidence="1" id="KW-0677">Repeat</keyword>
<dbReference type="GO" id="GO:0098542">
    <property type="term" value="P:defense response to other organism"/>
    <property type="evidence" value="ECO:0007669"/>
    <property type="project" value="TreeGrafter"/>
</dbReference>
<dbReference type="Gene3D" id="1.10.8.430">
    <property type="entry name" value="Helical domain of apoptotic protease-activating factors"/>
    <property type="match status" value="1"/>
</dbReference>
<evidence type="ECO:0000259" key="6">
    <source>
        <dbReference type="Pfam" id="PF18052"/>
    </source>
</evidence>
<sequence>MDPITGGVAGGVAGQFAKELSNFLIDKSRRLFGFRSEFAKMKKTLDYMISLQADLEVNHKDYATVRNILADLRELIYEADDILLDCRIRLDYEEVHKLHGNFISSFHGTNPRGLSFRVTAKMLLNSINERIKELENKLKGLITSLPNEIRQTTKEEISRSIKRNSCFRIQKPIGLLDDKEKIIRWIKGNEESCRIGIVGMGGLGKTTIAKEIFYAEDLLNYFSERIWVTVSERVSEPNIFLSILKQLRIYDCEPDINVMLPRIREALANKNCLIVIDDVWDMDYDWWRQIFNEFTGKDNCAKCLIITTRNENVLKNLGVTRIHRPQLLDETESMCLFSEVFSAYNNFSSDSEFRRAGEDIVKKCHGLPLAIKTIAGLLSTKPLSLQKWKDVCENFHDGLETVNISLQLSYDDLSSMMKQCLLCFSIYPEDAEIRAEQLVYWWVGEGIVH</sequence>
<accession>A0A7J6USF2</accession>
<dbReference type="InterPro" id="IPR044974">
    <property type="entry name" value="Disease_R_plants"/>
</dbReference>
<dbReference type="InterPro" id="IPR002182">
    <property type="entry name" value="NB-ARC"/>
</dbReference>
<dbReference type="Proteomes" id="UP000554482">
    <property type="component" value="Unassembled WGS sequence"/>
</dbReference>
<dbReference type="PRINTS" id="PR00364">
    <property type="entry name" value="DISEASERSIST"/>
</dbReference>
<dbReference type="SUPFAM" id="SSF52540">
    <property type="entry name" value="P-loop containing nucleoside triphosphate hydrolases"/>
    <property type="match status" value="1"/>
</dbReference>
<dbReference type="Gene3D" id="3.40.50.300">
    <property type="entry name" value="P-loop containing nucleotide triphosphate hydrolases"/>
    <property type="match status" value="1"/>
</dbReference>
<feature type="non-terminal residue" evidence="7">
    <location>
        <position position="449"/>
    </location>
</feature>
<feature type="coiled-coil region" evidence="4">
    <location>
        <begin position="117"/>
        <end position="144"/>
    </location>
</feature>
<comment type="caution">
    <text evidence="7">The sequence shown here is derived from an EMBL/GenBank/DDBJ whole genome shotgun (WGS) entry which is preliminary data.</text>
</comment>
<keyword evidence="2" id="KW-0547">Nucleotide-binding</keyword>
<organism evidence="7 8">
    <name type="scientific">Thalictrum thalictroides</name>
    <name type="common">Rue-anemone</name>
    <name type="synonym">Anemone thalictroides</name>
    <dbReference type="NCBI Taxonomy" id="46969"/>
    <lineage>
        <taxon>Eukaryota</taxon>
        <taxon>Viridiplantae</taxon>
        <taxon>Streptophyta</taxon>
        <taxon>Embryophyta</taxon>
        <taxon>Tracheophyta</taxon>
        <taxon>Spermatophyta</taxon>
        <taxon>Magnoliopsida</taxon>
        <taxon>Ranunculales</taxon>
        <taxon>Ranunculaceae</taxon>
        <taxon>Thalictroideae</taxon>
        <taxon>Thalictrum</taxon>
    </lineage>
</organism>
<keyword evidence="3" id="KW-0611">Plant defense</keyword>
<dbReference type="Gene3D" id="1.10.10.10">
    <property type="entry name" value="Winged helix-like DNA-binding domain superfamily/Winged helix DNA-binding domain"/>
    <property type="match status" value="1"/>
</dbReference>
<keyword evidence="4" id="KW-0175">Coiled coil</keyword>
<dbReference type="InterPro" id="IPR041118">
    <property type="entry name" value="Rx_N"/>
</dbReference>
<dbReference type="EMBL" id="JABWDY010044018">
    <property type="protein sequence ID" value="KAF5175466.1"/>
    <property type="molecule type" value="Genomic_DNA"/>
</dbReference>
<dbReference type="PANTHER" id="PTHR23155:SF759">
    <property type="entry name" value="AAA+ ATPASE DOMAIN-CONTAINING PROTEIN"/>
    <property type="match status" value="1"/>
</dbReference>
<dbReference type="Gene3D" id="1.20.5.4130">
    <property type="match status" value="1"/>
</dbReference>
<evidence type="ECO:0000313" key="8">
    <source>
        <dbReference type="Proteomes" id="UP000554482"/>
    </source>
</evidence>
<proteinExistence type="predicted"/>
<protein>
    <submittedName>
        <fullName evidence="7">Disease resistance protein</fullName>
    </submittedName>
</protein>
<gene>
    <name evidence="7" type="ORF">FRX31_034947</name>
</gene>
<dbReference type="PANTHER" id="PTHR23155">
    <property type="entry name" value="DISEASE RESISTANCE PROTEIN RP"/>
    <property type="match status" value="1"/>
</dbReference>
<evidence type="ECO:0000313" key="7">
    <source>
        <dbReference type="EMBL" id="KAF5175466.1"/>
    </source>
</evidence>
<dbReference type="Pfam" id="PF00931">
    <property type="entry name" value="NB-ARC"/>
    <property type="match status" value="1"/>
</dbReference>
<dbReference type="AlphaFoldDB" id="A0A7J6USF2"/>
<dbReference type="GO" id="GO:0043531">
    <property type="term" value="F:ADP binding"/>
    <property type="evidence" value="ECO:0007669"/>
    <property type="project" value="InterPro"/>
</dbReference>
<dbReference type="OrthoDB" id="2973320at2759"/>